<comment type="caution">
    <text evidence="3">The sequence shown here is derived from an EMBL/GenBank/DDBJ whole genome shotgun (WGS) entry which is preliminary data.</text>
</comment>
<evidence type="ECO:0000313" key="3">
    <source>
        <dbReference type="EMBL" id="MEO3684684.1"/>
    </source>
</evidence>
<protein>
    <submittedName>
        <fullName evidence="3">2Fe-2S iron-sulfur cluster-binding protein</fullName>
    </submittedName>
</protein>
<dbReference type="InterPro" id="IPR036010">
    <property type="entry name" value="2Fe-2S_ferredoxin-like_sf"/>
</dbReference>
<name>A0ABV0FXE9_9GAMM</name>
<dbReference type="InterPro" id="IPR012675">
    <property type="entry name" value="Beta-grasp_dom_sf"/>
</dbReference>
<dbReference type="RefSeq" id="WP_347691065.1">
    <property type="nucleotide sequence ID" value="NZ_JBDPZN010000023.1"/>
</dbReference>
<evidence type="ECO:0000256" key="1">
    <source>
        <dbReference type="ARBA" id="ARBA00023075"/>
    </source>
</evidence>
<dbReference type="InterPro" id="IPR006058">
    <property type="entry name" value="2Fe2S_fd_BS"/>
</dbReference>
<dbReference type="EMBL" id="JBDPZN010000023">
    <property type="protein sequence ID" value="MEO3684684.1"/>
    <property type="molecule type" value="Genomic_DNA"/>
</dbReference>
<dbReference type="Proteomes" id="UP001477278">
    <property type="component" value="Unassembled WGS sequence"/>
</dbReference>
<dbReference type="PROSITE" id="PS00197">
    <property type="entry name" value="2FE2S_FER_1"/>
    <property type="match status" value="1"/>
</dbReference>
<feature type="domain" description="2Fe-2S ferredoxin-type" evidence="2">
    <location>
        <begin position="17"/>
        <end position="60"/>
    </location>
</feature>
<proteinExistence type="predicted"/>
<reference evidence="3 4" key="1">
    <citation type="submission" date="2024-05" db="EMBL/GenBank/DDBJ databases">
        <title>Genome sequencing of Marine Estuary Bacteria, Shewanella vesiculosa and S. baltica, and Pseudomonas syringae.</title>
        <authorList>
            <person name="Gurung A."/>
            <person name="Maclea K.S."/>
        </authorList>
    </citation>
    <scope>NUCLEOTIDE SEQUENCE [LARGE SCALE GENOMIC DNA]</scope>
    <source>
        <strain evidence="3 4">1A</strain>
    </source>
</reference>
<dbReference type="CDD" id="cd00207">
    <property type="entry name" value="fer2"/>
    <property type="match status" value="1"/>
</dbReference>
<organism evidence="3 4">
    <name type="scientific">Shewanella vesiculosa</name>
    <dbReference type="NCBI Taxonomy" id="518738"/>
    <lineage>
        <taxon>Bacteria</taxon>
        <taxon>Pseudomonadati</taxon>
        <taxon>Pseudomonadota</taxon>
        <taxon>Gammaproteobacteria</taxon>
        <taxon>Alteromonadales</taxon>
        <taxon>Shewanellaceae</taxon>
        <taxon>Shewanella</taxon>
    </lineage>
</organism>
<dbReference type="InterPro" id="IPR001041">
    <property type="entry name" value="2Fe-2S_ferredoxin-type"/>
</dbReference>
<dbReference type="Pfam" id="PF00111">
    <property type="entry name" value="Fer2"/>
    <property type="match status" value="1"/>
</dbReference>
<gene>
    <name evidence="3" type="ORF">ABHN84_20685</name>
</gene>
<dbReference type="SUPFAM" id="SSF54292">
    <property type="entry name" value="2Fe-2S ferredoxin-like"/>
    <property type="match status" value="1"/>
</dbReference>
<dbReference type="Gene3D" id="3.10.20.30">
    <property type="match status" value="1"/>
</dbReference>
<sequence>MKIKIPKNVELKTLDNQIQFGCKSGFCGQCKSNLISGTVELIQTPIAILGTGEILACCCKSNSSIVIEQR</sequence>
<keyword evidence="4" id="KW-1185">Reference proteome</keyword>
<evidence type="ECO:0000313" key="4">
    <source>
        <dbReference type="Proteomes" id="UP001477278"/>
    </source>
</evidence>
<keyword evidence="1" id="KW-0830">Ubiquinone</keyword>
<evidence type="ECO:0000259" key="2">
    <source>
        <dbReference type="Pfam" id="PF00111"/>
    </source>
</evidence>
<accession>A0ABV0FXE9</accession>